<sequence length="114" mass="13491">MMKTLNKLSYCINLLSLRKNIQAELNLNFNITEKYKEYIYDFKQAVMLLNRTIEENDQIAIQCALTRVRITSLNLSNLYADIIDDVVSINSQDLWPEIPEDYKIPDHYNYPQNK</sequence>
<reference evidence="1 2" key="1">
    <citation type="submission" date="2014-03" db="EMBL/GenBank/DDBJ databases">
        <title>Draft Genome of Photorhabdus luminescens BA1, an Egyptian Isolate.</title>
        <authorList>
            <person name="Ghazal S."/>
            <person name="Hurst S.G.IV."/>
            <person name="Morris K."/>
            <person name="Thomas K."/>
            <person name="Tisa L.S."/>
        </authorList>
    </citation>
    <scope>NUCLEOTIDE SEQUENCE [LARGE SCALE GENOMIC DNA]</scope>
    <source>
        <strain evidence="1 2">BA1</strain>
    </source>
</reference>
<dbReference type="EMBL" id="JFGV01000105">
    <property type="protein sequence ID" value="EYU13201.1"/>
    <property type="molecule type" value="Genomic_DNA"/>
</dbReference>
<organism evidence="1 2">
    <name type="scientific">Photorhabdus aegyptia</name>
    <dbReference type="NCBI Taxonomy" id="2805098"/>
    <lineage>
        <taxon>Bacteria</taxon>
        <taxon>Pseudomonadati</taxon>
        <taxon>Pseudomonadota</taxon>
        <taxon>Gammaproteobacteria</taxon>
        <taxon>Enterobacterales</taxon>
        <taxon>Morganellaceae</taxon>
        <taxon>Photorhabdus</taxon>
    </lineage>
</organism>
<protein>
    <submittedName>
        <fullName evidence="1">Uncharacterized protein</fullName>
    </submittedName>
</protein>
<proteinExistence type="predicted"/>
<evidence type="ECO:0000313" key="1">
    <source>
        <dbReference type="EMBL" id="EYU13201.1"/>
    </source>
</evidence>
<dbReference type="AlphaFoldDB" id="A0A022PBV0"/>
<accession>A0A022PBV0</accession>
<evidence type="ECO:0000313" key="2">
    <source>
        <dbReference type="Proteomes" id="UP000023464"/>
    </source>
</evidence>
<dbReference type="Proteomes" id="UP000023464">
    <property type="component" value="Unassembled WGS sequence"/>
</dbReference>
<name>A0A022PBV0_9GAMM</name>
<dbReference type="Gene3D" id="6.10.290.10">
    <property type="match status" value="1"/>
</dbReference>
<dbReference type="RefSeq" id="WP_036783400.1">
    <property type="nucleotide sequence ID" value="NZ_CAWLTM010000010.1"/>
</dbReference>
<comment type="caution">
    <text evidence="1">The sequence shown here is derived from an EMBL/GenBank/DDBJ whole genome shotgun (WGS) entry which is preliminary data.</text>
</comment>
<dbReference type="PATRIC" id="fig|1393736.3.peg.4401"/>
<keyword evidence="2" id="KW-1185">Reference proteome</keyword>
<gene>
    <name evidence="1" type="ORF">BA1DRAFT_04314</name>
</gene>